<feature type="domain" description="Thiamine phosphate synthase/TenI" evidence="3">
    <location>
        <begin position="6"/>
        <end position="183"/>
    </location>
</feature>
<protein>
    <recommendedName>
        <fullName evidence="3">Thiamine phosphate synthase/TenI domain-containing protein</fullName>
    </recommendedName>
</protein>
<dbReference type="EMBL" id="UINC01179119">
    <property type="protein sequence ID" value="SVD87637.1"/>
    <property type="molecule type" value="Genomic_DNA"/>
</dbReference>
<proteinExistence type="predicted"/>
<dbReference type="PANTHER" id="PTHR20857:SF15">
    <property type="entry name" value="THIAMINE-PHOSPHATE SYNTHASE"/>
    <property type="match status" value="1"/>
</dbReference>
<dbReference type="PANTHER" id="PTHR20857">
    <property type="entry name" value="THIAMINE-PHOSPHATE PYROPHOSPHORYLASE"/>
    <property type="match status" value="1"/>
</dbReference>
<dbReference type="GO" id="GO:0009228">
    <property type="term" value="P:thiamine biosynthetic process"/>
    <property type="evidence" value="ECO:0007669"/>
    <property type="project" value="UniProtKB-KW"/>
</dbReference>
<accession>A0A382YWH9</accession>
<reference evidence="4" key="1">
    <citation type="submission" date="2018-05" db="EMBL/GenBank/DDBJ databases">
        <authorList>
            <person name="Lanie J.A."/>
            <person name="Ng W.-L."/>
            <person name="Kazmierczak K.M."/>
            <person name="Andrzejewski T.M."/>
            <person name="Davidsen T.M."/>
            <person name="Wayne K.J."/>
            <person name="Tettelin H."/>
            <person name="Glass J.I."/>
            <person name="Rusch D."/>
            <person name="Podicherti R."/>
            <person name="Tsui H.-C.T."/>
            <person name="Winkler M.E."/>
        </authorList>
    </citation>
    <scope>NUCLEOTIDE SEQUENCE</scope>
</reference>
<evidence type="ECO:0000259" key="3">
    <source>
        <dbReference type="Pfam" id="PF02581"/>
    </source>
</evidence>
<dbReference type="AlphaFoldDB" id="A0A382YWH9"/>
<dbReference type="InterPro" id="IPR022998">
    <property type="entry name" value="ThiamineP_synth_TenI"/>
</dbReference>
<comment type="pathway">
    <text evidence="1">Cofactor biosynthesis; thiamine diphosphate biosynthesis.</text>
</comment>
<evidence type="ECO:0000256" key="2">
    <source>
        <dbReference type="ARBA" id="ARBA00022977"/>
    </source>
</evidence>
<dbReference type="GO" id="GO:0004789">
    <property type="term" value="F:thiamine-phosphate diphosphorylase activity"/>
    <property type="evidence" value="ECO:0007669"/>
    <property type="project" value="TreeGrafter"/>
</dbReference>
<keyword evidence="2" id="KW-0784">Thiamine biosynthesis</keyword>
<organism evidence="4">
    <name type="scientific">marine metagenome</name>
    <dbReference type="NCBI Taxonomy" id="408172"/>
    <lineage>
        <taxon>unclassified sequences</taxon>
        <taxon>metagenomes</taxon>
        <taxon>ecological metagenomes</taxon>
    </lineage>
</organism>
<dbReference type="InterPro" id="IPR036206">
    <property type="entry name" value="ThiamineP_synth_sf"/>
</dbReference>
<name>A0A382YWH9_9ZZZZ</name>
<sequence length="187" mass="21360">MLIPKIYPISPSNQKTKQLIKSIRLLKSNQLDFFQYRRKNLNPFEVEEELNLVQQTCQEEEIRFIVNSFHARQIPKNFSGIHLTSDDLNSNEKRPVGKDKVLGASCHNQKDILKAESLQVDYIFLSPIRQTNSHQYSKGIGWEQFKSVVNRTHLPVLALGGLEKKDLSKAEECGAYGIAGISKFWSG</sequence>
<dbReference type="Gene3D" id="3.20.20.70">
    <property type="entry name" value="Aldolase class I"/>
    <property type="match status" value="1"/>
</dbReference>
<dbReference type="SUPFAM" id="SSF51391">
    <property type="entry name" value="Thiamin phosphate synthase"/>
    <property type="match status" value="1"/>
</dbReference>
<dbReference type="GO" id="GO:0005737">
    <property type="term" value="C:cytoplasm"/>
    <property type="evidence" value="ECO:0007669"/>
    <property type="project" value="TreeGrafter"/>
</dbReference>
<dbReference type="InterPro" id="IPR013785">
    <property type="entry name" value="Aldolase_TIM"/>
</dbReference>
<dbReference type="CDD" id="cd00564">
    <property type="entry name" value="TMP_TenI"/>
    <property type="match status" value="1"/>
</dbReference>
<evidence type="ECO:0000313" key="4">
    <source>
        <dbReference type="EMBL" id="SVD87637.1"/>
    </source>
</evidence>
<evidence type="ECO:0000256" key="1">
    <source>
        <dbReference type="ARBA" id="ARBA00004948"/>
    </source>
</evidence>
<gene>
    <name evidence="4" type="ORF">METZ01_LOCUS440491</name>
</gene>
<dbReference type="Pfam" id="PF02581">
    <property type="entry name" value="TMP-TENI"/>
    <property type="match status" value="1"/>
</dbReference>